<dbReference type="PATRIC" id="fig|1268237.3.peg.3646"/>
<keyword evidence="3" id="KW-1185">Reference proteome</keyword>
<evidence type="ECO:0000256" key="1">
    <source>
        <dbReference type="SAM" id="Phobius"/>
    </source>
</evidence>
<reference evidence="2 3" key="1">
    <citation type="journal article" date="2013" name="Genome Announc.">
        <title>Draft Genome Sequence of the Aeromonas diversa Type Strain.</title>
        <authorList>
            <person name="Farfan M."/>
            <person name="Spataro N."/>
            <person name="Sanglas A."/>
            <person name="Albarral V."/>
            <person name="Loren J.G."/>
            <person name="Bosch E."/>
            <person name="Fuste M.C."/>
        </authorList>
    </citation>
    <scope>NUCLEOTIDE SEQUENCE [LARGE SCALE GENOMIC DNA]</scope>
    <source>
        <strain evidence="2 3">2478-85</strain>
    </source>
</reference>
<accession>N9TWF3</accession>
<name>N9TWF3_9GAMM</name>
<keyword evidence="1" id="KW-0812">Transmembrane</keyword>
<evidence type="ECO:0008006" key="4">
    <source>
        <dbReference type="Google" id="ProtNLM"/>
    </source>
</evidence>
<dbReference type="EMBL" id="APVG01000082">
    <property type="protein sequence ID" value="ENY70390.1"/>
    <property type="molecule type" value="Genomic_DNA"/>
</dbReference>
<feature type="transmembrane region" description="Helical" evidence="1">
    <location>
        <begin position="40"/>
        <end position="60"/>
    </location>
</feature>
<protein>
    <recommendedName>
        <fullName evidence="4">Permease</fullName>
    </recommendedName>
</protein>
<gene>
    <name evidence="2" type="ORF">G114_18616</name>
</gene>
<feature type="transmembrane region" description="Helical" evidence="1">
    <location>
        <begin position="12"/>
        <end position="34"/>
    </location>
</feature>
<keyword evidence="1" id="KW-0472">Membrane</keyword>
<evidence type="ECO:0000313" key="2">
    <source>
        <dbReference type="EMBL" id="ENY70390.1"/>
    </source>
</evidence>
<sequence>MSERVADYLGDRLEFMTFLASMSALLALLCGMQGEQALSFVALNLPVGLALMMVLALTAGLSAPVRLGLTPVWLLLAAACVLALGASWVNPLAVWSLYGLLGLELLWQSARPLKRVARS</sequence>
<dbReference type="RefSeq" id="WP_005362715.1">
    <property type="nucleotide sequence ID" value="NZ_APVG01000082.1"/>
</dbReference>
<dbReference type="AlphaFoldDB" id="N9TWF3"/>
<proteinExistence type="predicted"/>
<comment type="caution">
    <text evidence="2">The sequence shown here is derived from an EMBL/GenBank/DDBJ whole genome shotgun (WGS) entry which is preliminary data.</text>
</comment>
<dbReference type="OrthoDB" id="5594072at2"/>
<keyword evidence="1" id="KW-1133">Transmembrane helix</keyword>
<organism evidence="2 3">
    <name type="scientific">Aeromonas diversa CDC 2478-85</name>
    <dbReference type="NCBI Taxonomy" id="1268237"/>
    <lineage>
        <taxon>Bacteria</taxon>
        <taxon>Pseudomonadati</taxon>
        <taxon>Pseudomonadota</taxon>
        <taxon>Gammaproteobacteria</taxon>
        <taxon>Aeromonadales</taxon>
        <taxon>Aeromonadaceae</taxon>
        <taxon>Aeromonas</taxon>
    </lineage>
</organism>
<dbReference type="Proteomes" id="UP000023775">
    <property type="component" value="Unassembled WGS sequence"/>
</dbReference>
<evidence type="ECO:0000313" key="3">
    <source>
        <dbReference type="Proteomes" id="UP000023775"/>
    </source>
</evidence>
<feature type="transmembrane region" description="Helical" evidence="1">
    <location>
        <begin position="67"/>
        <end position="86"/>
    </location>
</feature>